<dbReference type="AlphaFoldDB" id="A0A8J3L625"/>
<keyword evidence="3" id="KW-1185">Reference proteome</keyword>
<accession>A0A8J3L625</accession>
<proteinExistence type="predicted"/>
<evidence type="ECO:0000256" key="1">
    <source>
        <dbReference type="SAM" id="MobiDB-lite"/>
    </source>
</evidence>
<feature type="compositionally biased region" description="Acidic residues" evidence="1">
    <location>
        <begin position="34"/>
        <end position="46"/>
    </location>
</feature>
<dbReference type="Proteomes" id="UP000660339">
    <property type="component" value="Unassembled WGS sequence"/>
</dbReference>
<dbReference type="EMBL" id="BONJ01000019">
    <property type="protein sequence ID" value="GIG15072.1"/>
    <property type="molecule type" value="Genomic_DNA"/>
</dbReference>
<organism evidence="2 3">
    <name type="scientific">Catellatospora methionotrophica</name>
    <dbReference type="NCBI Taxonomy" id="121620"/>
    <lineage>
        <taxon>Bacteria</taxon>
        <taxon>Bacillati</taxon>
        <taxon>Actinomycetota</taxon>
        <taxon>Actinomycetes</taxon>
        <taxon>Micromonosporales</taxon>
        <taxon>Micromonosporaceae</taxon>
        <taxon>Catellatospora</taxon>
    </lineage>
</organism>
<dbReference type="RefSeq" id="WP_166379359.1">
    <property type="nucleotide sequence ID" value="NZ_BAAATT010000005.1"/>
</dbReference>
<evidence type="ECO:0000313" key="2">
    <source>
        <dbReference type="EMBL" id="GIG15072.1"/>
    </source>
</evidence>
<gene>
    <name evidence="2" type="ORF">Cme02nite_34040</name>
</gene>
<reference evidence="2" key="1">
    <citation type="submission" date="2021-01" db="EMBL/GenBank/DDBJ databases">
        <title>Whole genome shotgun sequence of Catellatospora methionotrophica NBRC 14553.</title>
        <authorList>
            <person name="Komaki H."/>
            <person name="Tamura T."/>
        </authorList>
    </citation>
    <scope>NUCLEOTIDE SEQUENCE</scope>
    <source>
        <strain evidence="2">NBRC 14553</strain>
    </source>
</reference>
<feature type="region of interest" description="Disordered" evidence="1">
    <location>
        <begin position="1"/>
        <end position="46"/>
    </location>
</feature>
<evidence type="ECO:0000313" key="3">
    <source>
        <dbReference type="Proteomes" id="UP000660339"/>
    </source>
</evidence>
<feature type="compositionally biased region" description="Acidic residues" evidence="1">
    <location>
        <begin position="1"/>
        <end position="17"/>
    </location>
</feature>
<comment type="caution">
    <text evidence="2">The sequence shown here is derived from an EMBL/GenBank/DDBJ whole genome shotgun (WGS) entry which is preliminary data.</text>
</comment>
<sequence length="46" mass="5257">MSQTPEEPEIVREDDEAEILRQRGRTPHPIEPAEGPDDPEYTGDRP</sequence>
<protein>
    <submittedName>
        <fullName evidence="2">Uncharacterized protein</fullName>
    </submittedName>
</protein>
<name>A0A8J3L625_9ACTN</name>